<evidence type="ECO:0000256" key="13">
    <source>
        <dbReference type="ARBA" id="ARBA00023288"/>
    </source>
</evidence>
<organism evidence="20 21">
    <name type="scientific">Mola mola</name>
    <name type="common">Ocean sunfish</name>
    <name type="synonym">Tetraodon mola</name>
    <dbReference type="NCBI Taxonomy" id="94237"/>
    <lineage>
        <taxon>Eukaryota</taxon>
        <taxon>Metazoa</taxon>
        <taxon>Chordata</taxon>
        <taxon>Craniata</taxon>
        <taxon>Vertebrata</taxon>
        <taxon>Euteleostomi</taxon>
        <taxon>Actinopterygii</taxon>
        <taxon>Neopterygii</taxon>
        <taxon>Teleostei</taxon>
        <taxon>Neoteleostei</taxon>
        <taxon>Acanthomorphata</taxon>
        <taxon>Eupercaria</taxon>
        <taxon>Tetraodontiformes</taxon>
        <taxon>Molidae</taxon>
        <taxon>Mola</taxon>
    </lineage>
</organism>
<evidence type="ECO:0000256" key="9">
    <source>
        <dbReference type="ARBA" id="ARBA00023157"/>
    </source>
</evidence>
<dbReference type="PRINTS" id="PR00652">
    <property type="entry name" value="5HT7RECEPTR"/>
</dbReference>
<evidence type="ECO:0000256" key="3">
    <source>
        <dbReference type="ARBA" id="ARBA00022475"/>
    </source>
</evidence>
<comment type="subcellular location">
    <subcellularLocation>
        <location evidence="1">Cell membrane</location>
        <topology evidence="1">Multi-pass membrane protein</topology>
    </subcellularLocation>
</comment>
<evidence type="ECO:0000313" key="21">
    <source>
        <dbReference type="Proteomes" id="UP000261620"/>
    </source>
</evidence>
<keyword evidence="4 16" id="KW-0812">Transmembrane</keyword>
<evidence type="ECO:0000256" key="10">
    <source>
        <dbReference type="ARBA" id="ARBA00023170"/>
    </source>
</evidence>
<evidence type="ECO:0000256" key="8">
    <source>
        <dbReference type="ARBA" id="ARBA00023139"/>
    </source>
</evidence>
<keyword evidence="6 16" id="KW-0297">G-protein coupled receptor</keyword>
<proteinExistence type="inferred from homology"/>
<keyword evidence="9" id="KW-1015">Disulfide bond</keyword>
<dbReference type="SMART" id="SM01381">
    <property type="entry name" value="7TM_GPCR_Srsx"/>
    <property type="match status" value="1"/>
</dbReference>
<dbReference type="CDD" id="cd15329">
    <property type="entry name" value="7tmA_5-HT7"/>
    <property type="match status" value="1"/>
</dbReference>
<dbReference type="PROSITE" id="PS00237">
    <property type="entry name" value="G_PROTEIN_RECEP_F1_1"/>
    <property type="match status" value="1"/>
</dbReference>
<feature type="transmembrane region" description="Helical" evidence="18">
    <location>
        <begin position="236"/>
        <end position="256"/>
    </location>
</feature>
<dbReference type="PROSITE" id="PS50262">
    <property type="entry name" value="G_PROTEIN_RECEP_F1_2"/>
    <property type="match status" value="1"/>
</dbReference>
<keyword evidence="5 18" id="KW-1133">Transmembrane helix</keyword>
<name>A0A3Q3W6D6_MOLML</name>
<dbReference type="PANTHER" id="PTHR24248:SF199">
    <property type="entry name" value="IP13425P-RELATED"/>
    <property type="match status" value="1"/>
</dbReference>
<dbReference type="GO" id="GO:0071880">
    <property type="term" value="P:adenylate cyclase-activating adrenergic receptor signaling pathway"/>
    <property type="evidence" value="ECO:0007669"/>
    <property type="project" value="TreeGrafter"/>
</dbReference>
<evidence type="ECO:0000256" key="4">
    <source>
        <dbReference type="ARBA" id="ARBA00022692"/>
    </source>
</evidence>
<keyword evidence="10 16" id="KW-0675">Receptor</keyword>
<dbReference type="Gene3D" id="1.20.1070.10">
    <property type="entry name" value="Rhodopsin 7-helix transmembrane proteins"/>
    <property type="match status" value="1"/>
</dbReference>
<sequence length="435" mass="48107">SRCVNRAGGPDVSSFMIGDRVGGSTNRMVAEALAPRLLMIVQGAAAATPPSTSSQPQVMETNGTRCGEQILSYGRAEKVLIGGVLTALTLSTICGNLLVVISVCFVKKLRQPSNYLIVSLALADLSVAVAVMPFVSITDLIGGRWVFGQLFCNVFIAMDVMCCTASIMSLCVISIDRYLGITKPLTYPVRQNGCCMAKMILSVWLLSASITLPPLFGWAQNVNDGRVCLISQDFGYTVYSTAVAFYIPMSVMLIMYHRIYRAAKLSAAKHTIAGFPRDEEHEETGSMEGTGLQREVEEECSSRVSRLLKTGEHHQRRKRRNQSIFKREQKAAATLGIVVGAFTFCWLPFFLVSTARPFVCGVECSCVPLWLERTLLWLGYANSLINPFIYAFFNRDLRTTYSNLLRCRYRNINRKLSAAGMHEALRLVEKPDTIV</sequence>
<dbReference type="STRING" id="94237.ENSMMOP00000009813"/>
<dbReference type="GO" id="GO:0007268">
    <property type="term" value="P:chemical synaptic transmission"/>
    <property type="evidence" value="ECO:0007669"/>
    <property type="project" value="InterPro"/>
</dbReference>
<dbReference type="Ensembl" id="ENSMMOT00000009985.1">
    <property type="protein sequence ID" value="ENSMMOP00000009813.1"/>
    <property type="gene ID" value="ENSMMOG00000007602.1"/>
</dbReference>
<evidence type="ECO:0000256" key="17">
    <source>
        <dbReference type="SAM" id="MobiDB-lite"/>
    </source>
</evidence>
<dbReference type="GO" id="GO:0007623">
    <property type="term" value="P:circadian rhythm"/>
    <property type="evidence" value="ECO:0007669"/>
    <property type="project" value="InterPro"/>
</dbReference>
<accession>A0A3Q3W6D6</accession>
<feature type="transmembrane region" description="Helical" evidence="18">
    <location>
        <begin position="331"/>
        <end position="355"/>
    </location>
</feature>
<keyword evidence="12 16" id="KW-0807">Transducer</keyword>
<dbReference type="SUPFAM" id="SSF81321">
    <property type="entry name" value="Family A G protein-coupled receptor-like"/>
    <property type="match status" value="1"/>
</dbReference>
<dbReference type="GO" id="GO:0004993">
    <property type="term" value="F:G protein-coupled serotonin receptor activity"/>
    <property type="evidence" value="ECO:0007669"/>
    <property type="project" value="InterPro"/>
</dbReference>
<dbReference type="AlphaFoldDB" id="A0A3Q3W6D6"/>
<dbReference type="OMA" id="KPLTYPM"/>
<evidence type="ECO:0000256" key="11">
    <source>
        <dbReference type="ARBA" id="ARBA00023180"/>
    </source>
</evidence>
<protein>
    <recommendedName>
        <fullName evidence="2">5-hydroxytryptamine receptor 7</fullName>
    </recommendedName>
    <alternativeName>
        <fullName evidence="14">Serotonin receptor 7</fullName>
    </alternativeName>
</protein>
<keyword evidence="8" id="KW-0564">Palmitate</keyword>
<feature type="transmembrane region" description="Helical" evidence="18">
    <location>
        <begin position="196"/>
        <end position="216"/>
    </location>
</feature>
<comment type="similarity">
    <text evidence="16">Belongs to the G-protein coupled receptor 1 family.</text>
</comment>
<evidence type="ECO:0000256" key="15">
    <source>
        <dbReference type="ARBA" id="ARBA00045776"/>
    </source>
</evidence>
<dbReference type="InterPro" id="IPR017452">
    <property type="entry name" value="GPCR_Rhodpsn_7TM"/>
</dbReference>
<comment type="function">
    <text evidence="15">G-protein coupled receptor for 5-hydroxytryptamine (serotonin), a biogenic hormone that functions as a neurotransmitter, a hormone and a mitogen. Ligand binding causes a conformation change that triggers signaling via guanine nucleotide-binding proteins (G proteins) and modulates the activity of downstream effectors. HTR7 is coupled to G(s) G alpha proteins and mediates activation of adenylate cyclase activity.</text>
</comment>
<dbReference type="GO" id="GO:0005886">
    <property type="term" value="C:plasma membrane"/>
    <property type="evidence" value="ECO:0007669"/>
    <property type="project" value="UniProtKB-SubCell"/>
</dbReference>
<evidence type="ECO:0000256" key="12">
    <source>
        <dbReference type="ARBA" id="ARBA00023224"/>
    </source>
</evidence>
<dbReference type="GO" id="GO:0006939">
    <property type="term" value="P:smooth muscle contraction"/>
    <property type="evidence" value="ECO:0007669"/>
    <property type="project" value="InterPro"/>
</dbReference>
<feature type="transmembrane region" description="Helical" evidence="18">
    <location>
        <begin position="115"/>
        <end position="135"/>
    </location>
</feature>
<keyword evidence="3" id="KW-1003">Cell membrane</keyword>
<evidence type="ECO:0000259" key="19">
    <source>
        <dbReference type="PROSITE" id="PS50262"/>
    </source>
</evidence>
<evidence type="ECO:0000256" key="7">
    <source>
        <dbReference type="ARBA" id="ARBA00023136"/>
    </source>
</evidence>
<evidence type="ECO:0000256" key="16">
    <source>
        <dbReference type="RuleBase" id="RU000688"/>
    </source>
</evidence>
<dbReference type="PRINTS" id="PR00237">
    <property type="entry name" value="GPCRRHODOPSN"/>
</dbReference>
<keyword evidence="11" id="KW-0325">Glycoprotein</keyword>
<dbReference type="Pfam" id="PF00001">
    <property type="entry name" value="7tm_1"/>
    <property type="match status" value="1"/>
</dbReference>
<evidence type="ECO:0000256" key="14">
    <source>
        <dbReference type="ARBA" id="ARBA00031930"/>
    </source>
</evidence>
<feature type="transmembrane region" description="Helical" evidence="18">
    <location>
        <begin position="375"/>
        <end position="393"/>
    </location>
</feature>
<evidence type="ECO:0000256" key="1">
    <source>
        <dbReference type="ARBA" id="ARBA00004651"/>
    </source>
</evidence>
<dbReference type="InterPro" id="IPR000276">
    <property type="entry name" value="GPCR_Rhodpsn"/>
</dbReference>
<keyword evidence="7 18" id="KW-0472">Membrane</keyword>
<feature type="domain" description="G-protein coupled receptors family 1 profile" evidence="19">
    <location>
        <begin position="95"/>
        <end position="390"/>
    </location>
</feature>
<dbReference type="InterPro" id="IPR001069">
    <property type="entry name" value="5HT_7_rcpt"/>
</dbReference>
<feature type="region of interest" description="Disordered" evidence="17">
    <location>
        <begin position="278"/>
        <end position="297"/>
    </location>
</feature>
<feature type="transmembrane region" description="Helical" evidence="18">
    <location>
        <begin position="155"/>
        <end position="175"/>
    </location>
</feature>
<dbReference type="GO" id="GO:0045202">
    <property type="term" value="C:synapse"/>
    <property type="evidence" value="ECO:0007669"/>
    <property type="project" value="GOC"/>
</dbReference>
<keyword evidence="13" id="KW-0449">Lipoprotein</keyword>
<evidence type="ECO:0000256" key="5">
    <source>
        <dbReference type="ARBA" id="ARBA00022989"/>
    </source>
</evidence>
<keyword evidence="21" id="KW-1185">Reference proteome</keyword>
<feature type="transmembrane region" description="Helical" evidence="18">
    <location>
        <begin position="79"/>
        <end position="103"/>
    </location>
</feature>
<dbReference type="Proteomes" id="UP000261620">
    <property type="component" value="Unplaced"/>
</dbReference>
<evidence type="ECO:0000256" key="2">
    <source>
        <dbReference type="ARBA" id="ARBA00015306"/>
    </source>
</evidence>
<evidence type="ECO:0000256" key="6">
    <source>
        <dbReference type="ARBA" id="ARBA00023040"/>
    </source>
</evidence>
<dbReference type="GO" id="GO:0043410">
    <property type="term" value="P:positive regulation of MAPK cascade"/>
    <property type="evidence" value="ECO:0007669"/>
    <property type="project" value="TreeGrafter"/>
</dbReference>
<dbReference type="FunFam" id="1.20.1070.10:FF:000071">
    <property type="entry name" value="5-hydroxytryptamine (serotonin) receptor 7a"/>
    <property type="match status" value="1"/>
</dbReference>
<reference evidence="20" key="1">
    <citation type="submission" date="2025-08" db="UniProtKB">
        <authorList>
            <consortium name="Ensembl"/>
        </authorList>
    </citation>
    <scope>IDENTIFICATION</scope>
</reference>
<dbReference type="PANTHER" id="PTHR24248">
    <property type="entry name" value="ADRENERGIC RECEPTOR-RELATED G-PROTEIN COUPLED RECEPTOR"/>
    <property type="match status" value="1"/>
</dbReference>
<reference evidence="20" key="2">
    <citation type="submission" date="2025-09" db="UniProtKB">
        <authorList>
            <consortium name="Ensembl"/>
        </authorList>
    </citation>
    <scope>IDENTIFICATION</scope>
</reference>
<evidence type="ECO:0000256" key="18">
    <source>
        <dbReference type="SAM" id="Phobius"/>
    </source>
</evidence>
<evidence type="ECO:0000313" key="20">
    <source>
        <dbReference type="Ensembl" id="ENSMMOP00000009813.1"/>
    </source>
</evidence>
<dbReference type="GO" id="GO:0042310">
    <property type="term" value="P:vasoconstriction"/>
    <property type="evidence" value="ECO:0007669"/>
    <property type="project" value="InterPro"/>
</dbReference>